<dbReference type="GO" id="GO:0005886">
    <property type="term" value="C:plasma membrane"/>
    <property type="evidence" value="ECO:0007669"/>
    <property type="project" value="TreeGrafter"/>
</dbReference>
<keyword evidence="3" id="KW-1185">Reference proteome</keyword>
<reference evidence="2 3" key="1">
    <citation type="submission" date="2016-02" db="EMBL/GenBank/DDBJ databases">
        <authorList>
            <person name="Wen L."/>
            <person name="He K."/>
            <person name="Yang H."/>
        </authorList>
    </citation>
    <scope>NUCLEOTIDE SEQUENCE [LARGE SCALE GENOMIC DNA]</scope>
    <source>
        <strain evidence="2 3">TSA40</strain>
    </source>
</reference>
<name>A0A254TDV8_9BURK</name>
<comment type="caution">
    <text evidence="2">The sequence shown here is derived from an EMBL/GenBank/DDBJ whole genome shotgun (WGS) entry which is preliminary data.</text>
</comment>
<dbReference type="RefSeq" id="WP_170942052.1">
    <property type="nucleotide sequence ID" value="NZ_LSTO01000001.1"/>
</dbReference>
<organism evidence="2 3">
    <name type="scientific">Noviherbaspirillum denitrificans</name>
    <dbReference type="NCBI Taxonomy" id="1968433"/>
    <lineage>
        <taxon>Bacteria</taxon>
        <taxon>Pseudomonadati</taxon>
        <taxon>Pseudomonadota</taxon>
        <taxon>Betaproteobacteria</taxon>
        <taxon>Burkholderiales</taxon>
        <taxon>Oxalobacteraceae</taxon>
        <taxon>Noviherbaspirillum</taxon>
    </lineage>
</organism>
<dbReference type="InterPro" id="IPR012312">
    <property type="entry name" value="Hemerythrin-like"/>
</dbReference>
<dbReference type="AlphaFoldDB" id="A0A254TDV8"/>
<accession>A0A254TDV8</accession>
<protein>
    <recommendedName>
        <fullName evidence="1">Hemerythrin-like domain-containing protein</fullName>
    </recommendedName>
</protein>
<proteinExistence type="predicted"/>
<evidence type="ECO:0000313" key="3">
    <source>
        <dbReference type="Proteomes" id="UP000197535"/>
    </source>
</evidence>
<evidence type="ECO:0000313" key="2">
    <source>
        <dbReference type="EMBL" id="OWW19502.1"/>
    </source>
</evidence>
<dbReference type="PANTHER" id="PTHR39966:SF3">
    <property type="entry name" value="DUF438 DOMAIN-CONTAINING PROTEIN"/>
    <property type="match status" value="1"/>
</dbReference>
<dbReference type="Gene3D" id="1.20.120.520">
    <property type="entry name" value="nmb1532 protein domain like"/>
    <property type="match status" value="1"/>
</dbReference>
<dbReference type="Proteomes" id="UP000197535">
    <property type="component" value="Unassembled WGS sequence"/>
</dbReference>
<feature type="domain" description="Hemerythrin-like" evidence="1">
    <location>
        <begin position="6"/>
        <end position="126"/>
    </location>
</feature>
<dbReference type="Pfam" id="PF01814">
    <property type="entry name" value="Hemerythrin"/>
    <property type="match status" value="1"/>
</dbReference>
<sequence>MDTICAYLKYDHQRCDDLFDQAETSIAQRNWKSAIDCFRKYQDVLRQHIRMEEKILLPTFEQTLPGGAEPVAMLRSEHKQINGIVNRMWEAIQRFDPTDYVLHAETLTLLMQQHTMKEEEMLYPLLDRALACKRSKIISAMSEYLEPAIPDLAPT</sequence>
<evidence type="ECO:0000259" key="1">
    <source>
        <dbReference type="Pfam" id="PF01814"/>
    </source>
</evidence>
<gene>
    <name evidence="2" type="ORF">AYR66_08235</name>
</gene>
<dbReference type="EMBL" id="LSTO01000001">
    <property type="protein sequence ID" value="OWW19502.1"/>
    <property type="molecule type" value="Genomic_DNA"/>
</dbReference>
<dbReference type="PANTHER" id="PTHR39966">
    <property type="entry name" value="BLL2471 PROTEIN-RELATED"/>
    <property type="match status" value="1"/>
</dbReference>